<keyword evidence="2" id="KW-1185">Reference proteome</keyword>
<evidence type="ECO:0008006" key="3">
    <source>
        <dbReference type="Google" id="ProtNLM"/>
    </source>
</evidence>
<dbReference type="SUPFAM" id="SSF52540">
    <property type="entry name" value="P-loop containing nucleoside triphosphate hydrolases"/>
    <property type="match status" value="1"/>
</dbReference>
<dbReference type="Proteomes" id="UP001228690">
    <property type="component" value="Chromosome"/>
</dbReference>
<reference evidence="1 2" key="1">
    <citation type="submission" date="2023-04" db="EMBL/GenBank/DDBJ databases">
        <title>Spirochaete genome identified in red abalone sample constitutes a novel genus.</title>
        <authorList>
            <person name="Sharma S.P."/>
            <person name="Purcell C.M."/>
            <person name="Hyde J.R."/>
            <person name="Severin A.J."/>
        </authorList>
    </citation>
    <scope>NUCLEOTIDE SEQUENCE [LARGE SCALE GENOMIC DNA]</scope>
    <source>
        <strain evidence="1 2">SP-2023</strain>
    </source>
</reference>
<accession>A0ABY8ME82</accession>
<dbReference type="Gene3D" id="3.40.50.300">
    <property type="entry name" value="P-loop containing nucleotide triphosphate hydrolases"/>
    <property type="match status" value="1"/>
</dbReference>
<dbReference type="InterPro" id="IPR027417">
    <property type="entry name" value="P-loop_NTPase"/>
</dbReference>
<sequence length="311" mass="35273">MNPEWYDTRQIKIGDMPGDKVLITEQHIAIARTLHPILSQELERYPKIQDRTEGINGANKIVISVYGGSGVGKSETGALLAHFLRLEGRPGYVLSGDNYPHRRPAVNDEERLRRYRDHGLTALSLRDDFSNDWMRELAQMKPEMLDLAGATETDWLKTYREAGKAALAGYLGSEKEINFSYLNRVIANFKAGKPGLVLKRMGRSPEDVTYEKIDATQIQVLVIEWTHGNNVRLEGVDYPIYLYSSPAETLEHRRKRGRDTNIDSPLIELALELEQQQLLSQKNRAKWIVSKDNVMLQAADICEPDMGASHD</sequence>
<proteinExistence type="predicted"/>
<protein>
    <recommendedName>
        <fullName evidence="3">Adenylylsulfate kinase</fullName>
    </recommendedName>
</protein>
<dbReference type="EMBL" id="CP123443">
    <property type="protein sequence ID" value="WGK68292.1"/>
    <property type="molecule type" value="Genomic_DNA"/>
</dbReference>
<dbReference type="RefSeq" id="WP_326926464.1">
    <property type="nucleotide sequence ID" value="NZ_CP123443.1"/>
</dbReference>
<evidence type="ECO:0000313" key="2">
    <source>
        <dbReference type="Proteomes" id="UP001228690"/>
    </source>
</evidence>
<organism evidence="1 2">
    <name type="scientific">Candidatus Haliotispira prima</name>
    <dbReference type="NCBI Taxonomy" id="3034016"/>
    <lineage>
        <taxon>Bacteria</taxon>
        <taxon>Pseudomonadati</taxon>
        <taxon>Spirochaetota</taxon>
        <taxon>Spirochaetia</taxon>
        <taxon>Spirochaetales</taxon>
        <taxon>Spirochaetaceae</taxon>
        <taxon>Candidatus Haliotispira</taxon>
    </lineage>
</organism>
<name>A0ABY8ME82_9SPIO</name>
<gene>
    <name evidence="1" type="ORF">P0082_07330</name>
</gene>
<evidence type="ECO:0000313" key="1">
    <source>
        <dbReference type="EMBL" id="WGK68292.1"/>
    </source>
</evidence>